<proteinExistence type="predicted"/>
<protein>
    <submittedName>
        <fullName evidence="2">Uncharacterized protein</fullName>
    </submittedName>
</protein>
<feature type="region of interest" description="Disordered" evidence="1">
    <location>
        <begin position="356"/>
        <end position="375"/>
    </location>
</feature>
<name>A0A7K2IZ29_9ACTN</name>
<dbReference type="Gene3D" id="2.115.10.20">
    <property type="entry name" value="Glycosyl hydrolase domain, family 43"/>
    <property type="match status" value="1"/>
</dbReference>
<dbReference type="Proteomes" id="UP000467124">
    <property type="component" value="Unassembled WGS sequence"/>
</dbReference>
<dbReference type="InterPro" id="IPR023296">
    <property type="entry name" value="Glyco_hydro_beta-prop_sf"/>
</dbReference>
<gene>
    <name evidence="2" type="ORF">GTW20_23295</name>
</gene>
<dbReference type="EMBL" id="WWHY01000001">
    <property type="protein sequence ID" value="MYR35106.1"/>
    <property type="molecule type" value="Genomic_DNA"/>
</dbReference>
<reference evidence="2 3" key="1">
    <citation type="journal article" date="2019" name="Nat. Commun.">
        <title>The antimicrobial potential of Streptomyces from insect microbiomes.</title>
        <authorList>
            <person name="Chevrette M.G."/>
            <person name="Carlson C.M."/>
            <person name="Ortega H.E."/>
            <person name="Thomas C."/>
            <person name="Ananiev G.E."/>
            <person name="Barns K.J."/>
            <person name="Book A.J."/>
            <person name="Cagnazzo J."/>
            <person name="Carlos C."/>
            <person name="Flanigan W."/>
            <person name="Grubbs K.J."/>
            <person name="Horn H.A."/>
            <person name="Hoffmann F.M."/>
            <person name="Klassen J.L."/>
            <person name="Knack J.J."/>
            <person name="Lewin G.R."/>
            <person name="McDonald B.R."/>
            <person name="Muller L."/>
            <person name="Melo W.G.P."/>
            <person name="Pinto-Tomas A.A."/>
            <person name="Schmitz A."/>
            <person name="Wendt-Pienkowski E."/>
            <person name="Wildman S."/>
            <person name="Zhao M."/>
            <person name="Zhang F."/>
            <person name="Bugni T.S."/>
            <person name="Andes D.R."/>
            <person name="Pupo M.T."/>
            <person name="Currie C.R."/>
        </authorList>
    </citation>
    <scope>NUCLEOTIDE SEQUENCE [LARGE SCALE GENOMIC DNA]</scope>
    <source>
        <strain evidence="2 3">SID5840</strain>
    </source>
</reference>
<accession>A0A7K2IZ29</accession>
<sequence length="375" mass="42231">MARDHALDRWRSTGSAGEAVLFDMFDGLHPIRNVWGLSDPDVHWIDGRWTMFLGGVTPRLRVLLFTAALPAGTPLSCDEWSLVTVPGNPRRAAPVAPAPPKGLWDSRGMHTPSYVRGRVQGGPEEERIYYAGQSSRSVTGRKSRYSIGFLTRTPDGWRRHGAPVHVGTHERPSVMEPLVRYDDGLWRMWYLSTPHEVGRGEMPDYRLEYVEGTDGVTWSTPRVLFSTEDGYFDNAVLKVDDHYEMVVARGTNLHGTPDFPAQGLWWLRSPRPSGSREEWTRTPVRLLDTDVDPSPWFGDGGCGPSFHYGDTDADRNTMYVFFTGTRARTPWWKAALHRLSLRRGLPMPTPFHLATGRISLPGFRPRTGEDPPPSP</sequence>
<evidence type="ECO:0000256" key="1">
    <source>
        <dbReference type="SAM" id="MobiDB-lite"/>
    </source>
</evidence>
<dbReference type="SUPFAM" id="SSF75005">
    <property type="entry name" value="Arabinanase/levansucrase/invertase"/>
    <property type="match status" value="1"/>
</dbReference>
<organism evidence="2 3">
    <name type="scientific">Nocardiopsis alba</name>
    <dbReference type="NCBI Taxonomy" id="53437"/>
    <lineage>
        <taxon>Bacteria</taxon>
        <taxon>Bacillati</taxon>
        <taxon>Actinomycetota</taxon>
        <taxon>Actinomycetes</taxon>
        <taxon>Streptosporangiales</taxon>
        <taxon>Nocardiopsidaceae</taxon>
        <taxon>Nocardiopsis</taxon>
    </lineage>
</organism>
<dbReference type="AlphaFoldDB" id="A0A7K2IZ29"/>
<dbReference type="RefSeq" id="WP_161111900.1">
    <property type="nucleotide sequence ID" value="NZ_WWHY01000001.1"/>
</dbReference>
<evidence type="ECO:0000313" key="2">
    <source>
        <dbReference type="EMBL" id="MYR35106.1"/>
    </source>
</evidence>
<comment type="caution">
    <text evidence="2">The sequence shown here is derived from an EMBL/GenBank/DDBJ whole genome shotgun (WGS) entry which is preliminary data.</text>
</comment>
<evidence type="ECO:0000313" key="3">
    <source>
        <dbReference type="Proteomes" id="UP000467124"/>
    </source>
</evidence>